<dbReference type="SUPFAM" id="SSF51735">
    <property type="entry name" value="NAD(P)-binding Rossmann-fold domains"/>
    <property type="match status" value="1"/>
</dbReference>
<organism evidence="7">
    <name type="scientific">Aegilops tauschii</name>
    <name type="common">Tausch's goatgrass</name>
    <name type="synonym">Aegilops squarrosa</name>
    <dbReference type="NCBI Taxonomy" id="37682"/>
    <lineage>
        <taxon>Eukaryota</taxon>
        <taxon>Viridiplantae</taxon>
        <taxon>Streptophyta</taxon>
        <taxon>Embryophyta</taxon>
        <taxon>Tracheophyta</taxon>
        <taxon>Spermatophyta</taxon>
        <taxon>Magnoliopsida</taxon>
        <taxon>Liliopsida</taxon>
        <taxon>Poales</taxon>
        <taxon>Poaceae</taxon>
        <taxon>BOP clade</taxon>
        <taxon>Pooideae</taxon>
        <taxon>Triticodae</taxon>
        <taxon>Triticeae</taxon>
        <taxon>Triticinae</taxon>
        <taxon>Aegilops</taxon>
    </lineage>
</organism>
<keyword evidence="2 4" id="KW-0560">Oxidoreductase</keyword>
<dbReference type="GO" id="GO:0016618">
    <property type="term" value="F:hydroxypyruvate reductase [NAD(P)H] activity"/>
    <property type="evidence" value="ECO:0007669"/>
    <property type="project" value="TreeGrafter"/>
</dbReference>
<evidence type="ECO:0000256" key="4">
    <source>
        <dbReference type="RuleBase" id="RU003719"/>
    </source>
</evidence>
<dbReference type="FunFam" id="3.40.50.720:FF:000213">
    <property type="entry name" value="Putative 2-hydroxyacid dehydrogenase"/>
    <property type="match status" value="1"/>
</dbReference>
<dbReference type="GO" id="GO:0030267">
    <property type="term" value="F:glyoxylate reductase (NADPH) activity"/>
    <property type="evidence" value="ECO:0007669"/>
    <property type="project" value="TreeGrafter"/>
</dbReference>
<keyword evidence="1" id="KW-0521">NADP</keyword>
<reference evidence="7" key="1">
    <citation type="submission" date="2015-06" db="UniProtKB">
        <authorList>
            <consortium name="EnsemblPlants"/>
        </authorList>
    </citation>
    <scope>IDENTIFICATION</scope>
</reference>
<feature type="domain" description="D-isomer specific 2-hydroxyacid dehydrogenase NAD-binding" evidence="6">
    <location>
        <begin position="119"/>
        <end position="292"/>
    </location>
</feature>
<evidence type="ECO:0000259" key="6">
    <source>
        <dbReference type="Pfam" id="PF02826"/>
    </source>
</evidence>
<proteinExistence type="inferred from homology"/>
<dbReference type="AlphaFoldDB" id="M8ALG8"/>
<keyword evidence="3" id="KW-0520">NAD</keyword>
<name>M8ALG8_AEGTA</name>
<dbReference type="CDD" id="cd12156">
    <property type="entry name" value="HPPR"/>
    <property type="match status" value="1"/>
</dbReference>
<dbReference type="GO" id="GO:0051287">
    <property type="term" value="F:NAD binding"/>
    <property type="evidence" value="ECO:0007669"/>
    <property type="project" value="InterPro"/>
</dbReference>
<evidence type="ECO:0000256" key="2">
    <source>
        <dbReference type="ARBA" id="ARBA00023002"/>
    </source>
</evidence>
<dbReference type="Pfam" id="PF02826">
    <property type="entry name" value="2-Hacid_dh_C"/>
    <property type="match status" value="1"/>
</dbReference>
<dbReference type="SUPFAM" id="SSF52283">
    <property type="entry name" value="Formate/glycerate dehydrogenase catalytic domain-like"/>
    <property type="match status" value="1"/>
</dbReference>
<sequence length="452" mass="48023">MAAAGGKPAVLLLRPVDAPFAAALRDRFRVLDLYAPGQALPALAFVAAAAAVPEPPRATVIWGGVRVDASFLDAAPSLRCVVSTAAGLDHIDLAECARRGVAVANSGEVYSTDVADYAVGLLLDVLRRVSASERYVRRGSWAAQGDYPLGSKLGGKRVGIIGLGNIGSRIAKRLEAFGCIIHYNSRKPKDSVSYKYFPNVHELAAESDVLVVACALNKATRHIVNKDVLEALGKDGVVVNIGRGANIDEAELVIALREGKIAGAGLDVFEHEPKVPAELFSMENVVLSRHVAVLTEESRSDLRAHTIGNLEAFFSELHRAEQWLPCEEGVEVGGAAMSSIVPRMDSGVATALWPDSTTLSMEKSSGGTDHAAGAWLPSPTVSLPFLYLSRGLLAGELRGAEQWLPCEEGVEVCGDKLDRVADGLRRGHTLDVDRLSLKGCMVPDSFGPHRGL</sequence>
<feature type="domain" description="D-isomer specific 2-hydroxyacid dehydrogenase catalytic" evidence="5">
    <location>
        <begin position="58"/>
        <end position="316"/>
    </location>
</feature>
<dbReference type="InterPro" id="IPR050223">
    <property type="entry name" value="D-isomer_2-hydroxyacid_DH"/>
</dbReference>
<protein>
    <submittedName>
        <fullName evidence="7">Glyoxylate reductase</fullName>
    </submittedName>
</protein>
<dbReference type="ExpressionAtlas" id="M8ALG8">
    <property type="expression patterns" value="baseline"/>
</dbReference>
<evidence type="ECO:0000256" key="3">
    <source>
        <dbReference type="ARBA" id="ARBA00023027"/>
    </source>
</evidence>
<dbReference type="GO" id="GO:0005829">
    <property type="term" value="C:cytosol"/>
    <property type="evidence" value="ECO:0007669"/>
    <property type="project" value="TreeGrafter"/>
</dbReference>
<comment type="similarity">
    <text evidence="4">Belongs to the D-isomer specific 2-hydroxyacid dehydrogenase family.</text>
</comment>
<dbReference type="Gene3D" id="3.40.50.720">
    <property type="entry name" value="NAD(P)-binding Rossmann-like Domain"/>
    <property type="match status" value="2"/>
</dbReference>
<dbReference type="EnsemblPlants" id="EMT05351">
    <property type="protein sequence ID" value="EMT05351"/>
    <property type="gene ID" value="F775_15287"/>
</dbReference>
<dbReference type="Pfam" id="PF00389">
    <property type="entry name" value="2-Hacid_dh"/>
    <property type="match status" value="1"/>
</dbReference>
<accession>M8ALG8</accession>
<evidence type="ECO:0000313" key="7">
    <source>
        <dbReference type="EnsemblPlants" id="EMT05351"/>
    </source>
</evidence>
<dbReference type="InterPro" id="IPR006140">
    <property type="entry name" value="D-isomer_DH_NAD-bd"/>
</dbReference>
<dbReference type="PANTHER" id="PTHR10996">
    <property type="entry name" value="2-HYDROXYACID DEHYDROGENASE-RELATED"/>
    <property type="match status" value="1"/>
</dbReference>
<dbReference type="PANTHER" id="PTHR10996:SF239">
    <property type="entry name" value="GLYOXYLATE_HYDROXYPYRUVATE REDUCTASE HPR3"/>
    <property type="match status" value="1"/>
</dbReference>
<dbReference type="InterPro" id="IPR006139">
    <property type="entry name" value="D-isomer_2_OHA_DH_cat_dom"/>
</dbReference>
<evidence type="ECO:0000256" key="1">
    <source>
        <dbReference type="ARBA" id="ARBA00022857"/>
    </source>
</evidence>
<evidence type="ECO:0000259" key="5">
    <source>
        <dbReference type="Pfam" id="PF00389"/>
    </source>
</evidence>
<dbReference type="InterPro" id="IPR036291">
    <property type="entry name" value="NAD(P)-bd_dom_sf"/>
</dbReference>